<dbReference type="Gene3D" id="3.40.50.12780">
    <property type="entry name" value="N-terminal domain of ligase-like"/>
    <property type="match status" value="1"/>
</dbReference>
<dbReference type="GO" id="GO:0004043">
    <property type="term" value="F:L-aminoadipate-semialdehyde dehydrogenase [NAD(P)+] activity"/>
    <property type="evidence" value="ECO:0007669"/>
    <property type="project" value="UniProtKB-EC"/>
</dbReference>
<dbReference type="FunFam" id="3.40.50.12780:FF:000046">
    <property type="entry name" value="L-2-aminoadipate reductase"/>
    <property type="match status" value="1"/>
</dbReference>
<dbReference type="InterPro" id="IPR010080">
    <property type="entry name" value="Thioester_reductase-like_dom"/>
</dbReference>
<evidence type="ECO:0000256" key="15">
    <source>
        <dbReference type="ARBA" id="ARBA00048260"/>
    </source>
</evidence>
<evidence type="ECO:0000256" key="12">
    <source>
        <dbReference type="ARBA" id="ARBA00023154"/>
    </source>
</evidence>
<dbReference type="eggNOG" id="KOG1178">
    <property type="taxonomic scope" value="Eukaryota"/>
</dbReference>
<dbReference type="CDD" id="cd17647">
    <property type="entry name" value="A_NRPS_alphaAR"/>
    <property type="match status" value="1"/>
</dbReference>
<keyword evidence="21" id="KW-1185">Reference proteome</keyword>
<evidence type="ECO:0000256" key="3">
    <source>
        <dbReference type="ARBA" id="ARBA00004827"/>
    </source>
</evidence>
<evidence type="ECO:0000256" key="17">
    <source>
        <dbReference type="ARBA" id="ARBA00049537"/>
    </source>
</evidence>
<dbReference type="InterPro" id="IPR036736">
    <property type="entry name" value="ACP-like_sf"/>
</dbReference>
<evidence type="ECO:0000256" key="2">
    <source>
        <dbReference type="ARBA" id="ARBA00003499"/>
    </source>
</evidence>
<dbReference type="OMA" id="ENDKFTM"/>
<dbReference type="InParanoid" id="A5DVY1"/>
<evidence type="ECO:0000259" key="19">
    <source>
        <dbReference type="PROSITE" id="PS50075"/>
    </source>
</evidence>
<dbReference type="FunFam" id="3.30.300.30:FF:000035">
    <property type="entry name" value="L-2-aminoadipate reductase large subunit"/>
    <property type="match status" value="1"/>
</dbReference>
<keyword evidence="11" id="KW-0560">Oxidoreductase</keyword>
<dbReference type="SUPFAM" id="SSF56801">
    <property type="entry name" value="Acetyl-CoA synthetase-like"/>
    <property type="match status" value="1"/>
</dbReference>
<evidence type="ECO:0000256" key="9">
    <source>
        <dbReference type="ARBA" id="ARBA00022605"/>
    </source>
</evidence>
<dbReference type="InterPro" id="IPR013120">
    <property type="entry name" value="FAR_NAD-bd"/>
</dbReference>
<evidence type="ECO:0000256" key="7">
    <source>
        <dbReference type="ARBA" id="ARBA00022450"/>
    </source>
</evidence>
<evidence type="ECO:0000256" key="11">
    <source>
        <dbReference type="ARBA" id="ARBA00023002"/>
    </source>
</evidence>
<dbReference type="GeneID" id="5233876"/>
<comment type="catalytic activity">
    <reaction evidence="15">
        <text>(S)-2-amino-6-oxohexanoate + AMP + diphosphate + NADP(+) = L-2-aminoadipate + ATP + NADPH + H(+)</text>
        <dbReference type="Rhea" id="RHEA:46936"/>
        <dbReference type="ChEBI" id="CHEBI:15378"/>
        <dbReference type="ChEBI" id="CHEBI:30616"/>
        <dbReference type="ChEBI" id="CHEBI:33019"/>
        <dbReference type="ChEBI" id="CHEBI:57783"/>
        <dbReference type="ChEBI" id="CHEBI:58321"/>
        <dbReference type="ChEBI" id="CHEBI:58349"/>
        <dbReference type="ChEBI" id="CHEBI:58672"/>
        <dbReference type="ChEBI" id="CHEBI:456215"/>
        <dbReference type="EC" id="1.2.1.95"/>
    </reaction>
</comment>
<dbReference type="FunFam" id="3.40.50.720:FF:000787">
    <property type="entry name" value="L-2-aminoadipate reductase"/>
    <property type="match status" value="1"/>
</dbReference>
<dbReference type="PANTHER" id="PTHR44845">
    <property type="entry name" value="CARRIER DOMAIN-CONTAINING PROTEIN"/>
    <property type="match status" value="1"/>
</dbReference>
<feature type="domain" description="Carrier" evidence="19">
    <location>
        <begin position="848"/>
        <end position="925"/>
    </location>
</feature>
<keyword evidence="12" id="KW-0457">Lysine biosynthesis</keyword>
<dbReference type="SUPFAM" id="SSF47336">
    <property type="entry name" value="ACP-like"/>
    <property type="match status" value="1"/>
</dbReference>
<dbReference type="NCBIfam" id="TIGR01733">
    <property type="entry name" value="AA-adenyl-dom"/>
    <property type="match status" value="1"/>
</dbReference>
<dbReference type="Proteomes" id="UP000001996">
    <property type="component" value="Unassembled WGS sequence"/>
</dbReference>
<dbReference type="InterPro" id="IPR009081">
    <property type="entry name" value="PP-bd_ACP"/>
</dbReference>
<dbReference type="Gene3D" id="3.30.559.30">
    <property type="entry name" value="Nonribosomal peptide synthetase, condensation domain"/>
    <property type="match status" value="1"/>
</dbReference>
<dbReference type="Gene3D" id="3.30.300.30">
    <property type="match status" value="1"/>
</dbReference>
<dbReference type="InterPro" id="IPR000873">
    <property type="entry name" value="AMP-dep_synth/lig_dom"/>
</dbReference>
<proteinExistence type="inferred from homology"/>
<evidence type="ECO:0000256" key="4">
    <source>
        <dbReference type="ARBA" id="ARBA00006432"/>
    </source>
</evidence>
<dbReference type="InterPro" id="IPR045851">
    <property type="entry name" value="AMP-bd_C_sf"/>
</dbReference>
<dbReference type="InterPro" id="IPR036291">
    <property type="entry name" value="NAD(P)-bd_dom_sf"/>
</dbReference>
<evidence type="ECO:0000256" key="14">
    <source>
        <dbReference type="ARBA" id="ARBA00032195"/>
    </source>
</evidence>
<dbReference type="GO" id="GO:0019878">
    <property type="term" value="P:lysine biosynthetic process via aminoadipic acid"/>
    <property type="evidence" value="ECO:0007669"/>
    <property type="project" value="UniProtKB-UniPathway"/>
</dbReference>
<dbReference type="SUPFAM" id="SSF51735">
    <property type="entry name" value="NAD(P)-binding Rossmann-fold domains"/>
    <property type="match status" value="1"/>
</dbReference>
<dbReference type="Pfam" id="PF00501">
    <property type="entry name" value="AMP-binding"/>
    <property type="match status" value="1"/>
</dbReference>
<dbReference type="InterPro" id="IPR010071">
    <property type="entry name" value="AA_adenyl_dom"/>
</dbReference>
<keyword evidence="10" id="KW-0521">NADP</keyword>
<feature type="compositionally biased region" description="Basic and acidic residues" evidence="18">
    <location>
        <begin position="953"/>
        <end position="963"/>
    </location>
</feature>
<dbReference type="InterPro" id="IPR014397">
    <property type="entry name" value="Lys2"/>
</dbReference>
<dbReference type="EMBL" id="CH981525">
    <property type="protein sequence ID" value="EDK43339.1"/>
    <property type="molecule type" value="Genomic_DNA"/>
</dbReference>
<evidence type="ECO:0000313" key="21">
    <source>
        <dbReference type="Proteomes" id="UP000001996"/>
    </source>
</evidence>
<dbReference type="CDD" id="cd05235">
    <property type="entry name" value="SDR_e1"/>
    <property type="match status" value="1"/>
</dbReference>
<reference evidence="20 21" key="1">
    <citation type="journal article" date="2009" name="Nature">
        <title>Evolution of pathogenicity and sexual reproduction in eight Candida genomes.</title>
        <authorList>
            <person name="Butler G."/>
            <person name="Rasmussen M.D."/>
            <person name="Lin M.F."/>
            <person name="Santos M.A."/>
            <person name="Sakthikumar S."/>
            <person name="Munro C.A."/>
            <person name="Rheinbay E."/>
            <person name="Grabherr M."/>
            <person name="Forche A."/>
            <person name="Reedy J.L."/>
            <person name="Agrafioti I."/>
            <person name="Arnaud M.B."/>
            <person name="Bates S."/>
            <person name="Brown A.J."/>
            <person name="Brunke S."/>
            <person name="Costanzo M.C."/>
            <person name="Fitzpatrick D.A."/>
            <person name="de Groot P.W."/>
            <person name="Harris D."/>
            <person name="Hoyer L.L."/>
            <person name="Hube B."/>
            <person name="Klis F.M."/>
            <person name="Kodira C."/>
            <person name="Lennard N."/>
            <person name="Logue M.E."/>
            <person name="Martin R."/>
            <person name="Neiman A.M."/>
            <person name="Nikolaou E."/>
            <person name="Quail M.A."/>
            <person name="Quinn J."/>
            <person name="Santos M.C."/>
            <person name="Schmitzberger F.F."/>
            <person name="Sherlock G."/>
            <person name="Shah P."/>
            <person name="Silverstein K.A."/>
            <person name="Skrzypek M.S."/>
            <person name="Soll D."/>
            <person name="Staggs R."/>
            <person name="Stansfield I."/>
            <person name="Stumpf M.P."/>
            <person name="Sudbery P.E."/>
            <person name="Srikantha T."/>
            <person name="Zeng Q."/>
            <person name="Berman J."/>
            <person name="Berriman M."/>
            <person name="Heitman J."/>
            <person name="Gow N.A."/>
            <person name="Lorenz M.C."/>
            <person name="Birren B.W."/>
            <person name="Kellis M."/>
            <person name="Cuomo C.A."/>
        </authorList>
    </citation>
    <scope>NUCLEOTIDE SEQUENCE [LARGE SCALE GENOMIC DNA]</scope>
    <source>
        <strain evidence="21">ATCC 11503 / BCRC 21390 / CBS 2605 / JCM 1781 / NBRC 1676 / NRRL YB-4239</strain>
    </source>
</reference>
<evidence type="ECO:0000256" key="18">
    <source>
        <dbReference type="SAM" id="MobiDB-lite"/>
    </source>
</evidence>
<comment type="pathway">
    <text evidence="3">Amino-acid biosynthesis; L-lysine biosynthesis via AAA pathway; L-lysine from L-alpha-aminoadipate (fungal route): step 1/3.</text>
</comment>
<dbReference type="STRING" id="379508.A5DVY1"/>
<dbReference type="VEuPathDB" id="FungiDB:LELG_01517"/>
<evidence type="ECO:0000256" key="1">
    <source>
        <dbReference type="ARBA" id="ARBA00001957"/>
    </source>
</evidence>
<keyword evidence="9" id="KW-0028">Amino-acid biosynthesis</keyword>
<dbReference type="KEGG" id="lel:PVL30_001487"/>
<evidence type="ECO:0000256" key="16">
    <source>
        <dbReference type="ARBA" id="ARBA00048414"/>
    </source>
</evidence>
<comment type="cofactor">
    <cofactor evidence="1">
        <name>pantetheine 4'-phosphate</name>
        <dbReference type="ChEBI" id="CHEBI:47942"/>
    </cofactor>
</comment>
<dbReference type="Gene3D" id="3.40.50.720">
    <property type="entry name" value="NAD(P)-binding Rossmann-like Domain"/>
    <property type="match status" value="1"/>
</dbReference>
<evidence type="ECO:0000313" key="20">
    <source>
        <dbReference type="EMBL" id="EDK43339.1"/>
    </source>
</evidence>
<dbReference type="PIRSF" id="PIRSF001617">
    <property type="entry name" value="Alpha-AR"/>
    <property type="match status" value="1"/>
</dbReference>
<dbReference type="PANTHER" id="PTHR44845:SF1">
    <property type="entry name" value="L-2-AMINOADIPATE REDUCTASE"/>
    <property type="match status" value="1"/>
</dbReference>
<keyword evidence="7" id="KW-0596">Phosphopantetheine</keyword>
<dbReference type="InterPro" id="IPR042099">
    <property type="entry name" value="ANL_N_sf"/>
</dbReference>
<gene>
    <name evidence="20" type="ORF">LELG_01517</name>
</gene>
<evidence type="ECO:0000256" key="10">
    <source>
        <dbReference type="ARBA" id="ARBA00022857"/>
    </source>
</evidence>
<evidence type="ECO:0000256" key="6">
    <source>
        <dbReference type="ARBA" id="ARBA00013073"/>
    </source>
</evidence>
<dbReference type="NCBIfam" id="TIGR03443">
    <property type="entry name" value="alpha_am_amid"/>
    <property type="match status" value="1"/>
</dbReference>
<evidence type="ECO:0000256" key="13">
    <source>
        <dbReference type="ARBA" id="ARBA00031335"/>
    </source>
</evidence>
<dbReference type="EC" id="1.2.1.31" evidence="6"/>
<dbReference type="Pfam" id="PF00550">
    <property type="entry name" value="PP-binding"/>
    <property type="match status" value="1"/>
</dbReference>
<dbReference type="SUPFAM" id="SSF52777">
    <property type="entry name" value="CoA-dependent acyltransferases"/>
    <property type="match status" value="1"/>
</dbReference>
<dbReference type="OrthoDB" id="329835at2759"/>
<evidence type="ECO:0000256" key="5">
    <source>
        <dbReference type="ARBA" id="ARBA00012913"/>
    </source>
</evidence>
<evidence type="ECO:0000256" key="8">
    <source>
        <dbReference type="ARBA" id="ARBA00022553"/>
    </source>
</evidence>
<dbReference type="PROSITE" id="PS50075">
    <property type="entry name" value="CARRIER"/>
    <property type="match status" value="1"/>
</dbReference>
<comment type="function">
    <text evidence="2">Catalyzes the activation of alpha-aminoadipate by ATP-dependent adenylation and the reduction of activated alpha-aminoadipate by NADPH. The activated alpha-aminoadipate is bound to the phosphopantheinyl group of the enzyme itself before it is reduced to (S)-2-amino-6-oxohexanoate.</text>
</comment>
<name>A5DVY1_LODEL</name>
<dbReference type="Pfam" id="PF07993">
    <property type="entry name" value="NAD_binding_4"/>
    <property type="match status" value="1"/>
</dbReference>
<dbReference type="InterPro" id="IPR020845">
    <property type="entry name" value="AMP-binding_CS"/>
</dbReference>
<accession>A5DVY1</accession>
<feature type="region of interest" description="Disordered" evidence="18">
    <location>
        <begin position="932"/>
        <end position="963"/>
    </location>
</feature>
<organism evidence="20 21">
    <name type="scientific">Lodderomyces elongisporus (strain ATCC 11503 / CBS 2605 / JCM 1781 / NBRC 1676 / NRRL YB-4239)</name>
    <name type="common">Yeast</name>
    <name type="synonym">Saccharomyces elongisporus</name>
    <dbReference type="NCBI Taxonomy" id="379508"/>
    <lineage>
        <taxon>Eukaryota</taxon>
        <taxon>Fungi</taxon>
        <taxon>Dikarya</taxon>
        <taxon>Ascomycota</taxon>
        <taxon>Saccharomycotina</taxon>
        <taxon>Pichiomycetes</taxon>
        <taxon>Debaryomycetaceae</taxon>
        <taxon>Candida/Lodderomyces clade</taxon>
        <taxon>Lodderomyces</taxon>
    </lineage>
</organism>
<dbReference type="NCBIfam" id="TIGR01746">
    <property type="entry name" value="Thioester-redct"/>
    <property type="match status" value="1"/>
</dbReference>
<dbReference type="PROSITE" id="PS00012">
    <property type="entry name" value="PHOSPHOPANTETHEINE"/>
    <property type="match status" value="1"/>
</dbReference>
<dbReference type="EC" id="1.2.1.95" evidence="5"/>
<dbReference type="Gene3D" id="1.10.1200.10">
    <property type="entry name" value="ACP-like"/>
    <property type="match status" value="1"/>
</dbReference>
<comment type="similarity">
    <text evidence="4">Belongs to the ATP-dependent AMP-binding enzyme family.</text>
</comment>
<dbReference type="HOGENOM" id="CLU_000022_19_0_1"/>
<dbReference type="InterPro" id="IPR006162">
    <property type="entry name" value="Ppantetheine_attach_site"/>
</dbReference>
<comment type="catalytic activity">
    <reaction evidence="16">
        <text>(S)-2-amino-6-oxohexanoate + NAD(+) + H2O = L-2-aminoadipate + NADH + 2 H(+)</text>
        <dbReference type="Rhea" id="RHEA:12308"/>
        <dbReference type="ChEBI" id="CHEBI:15377"/>
        <dbReference type="ChEBI" id="CHEBI:15378"/>
        <dbReference type="ChEBI" id="CHEBI:57540"/>
        <dbReference type="ChEBI" id="CHEBI:57945"/>
        <dbReference type="ChEBI" id="CHEBI:58321"/>
        <dbReference type="ChEBI" id="CHEBI:58672"/>
        <dbReference type="EC" id="1.2.1.31"/>
    </reaction>
</comment>
<sequence length="1418" mass="157538">MSEFWTKYLDNPTLSVLPHDYLKPANNKSVEGTFSFTAKHVVKDFQYGLAVFAALIYRLTGDEDIVIATDEAANSPSFIIRLSMSPELKFQELVTKVKEEFTKCAYEVNYRNLSELSEKIKVAKKLDEHPELFKLSYEHANANQQLNTTVEGSVRDLAIYTNDSEFTIYYNALLYSTERIQIFAEQFEHYLLAVDEDSNTAITKVDLVTPLQKQALPDPTLDLDWSGYRGAIQDIFQKNAELHPDRECVIETASFMDPKSKTRTFTYKQINQASNIVGNYLKDTGIKKGDIVMIYAYRGVDLMVAVMGVLKAGATFSVIDPAYPPARQNIYLSVAKPRGLIVLEKAGLLDDLVTKYIKDELEVITTIPQLKIEDDGALVGGVLPSGSGEDCLFDFAKYKDQPTGVVVGPDSNPTLSFTSGSEGIPKGVLGRHYSLAYYFPWMAKRFGLSEKDKFTMLSGIAHDPIQRDMFTPLFLGAQLLVPTADDIGTPGKLAEWMATYGATVTHLTPAMGQLLSAQATAAIPSLHHAFFVGDILTKRDCLRLQSLAENVYIVNMYGTTETQRSVSYFEIESRKSNPTYLKNLKDVMPAGTGMQNVQLLVVNRNDRSRTCGVGEVGEIYVRAAGLAEGYRGLPDLNAAKFITNWYVDPLKWVKEDEQKAKDEQWRQEGWKGPRDRMYRSGDLGRYLPDGNVECCGRADDQVKIRGFRIELGEIDTHLSQHPLVRENVTLVRRDKDEEATLISYIVPKDSPELANFKSEVDDAAEEVNDPIVQGLVAYRELIKDIKAYLKKKLASYAIPTIIVPLVKLPLNPNGKVDKPKLPFPDTAQLEAVSKLSVSASDLAAAEHEEFSKLEQQIKDLWFEVLPNKPPTISKTDSFFDLGGHSILGTRMIFELRKRLNIEIPLGVIFKNPTVEQFAREVEKTIQGGKDFELANGTGAGAGTGTGTVNEGSGQEKNDNEDEHKHATVEYAEDARILSLTALRANYQSLTKLPTKNAVNVFLTGATGFLGSFIVRDLLEARKDKLDIKVYAHVRASTKEAGLERLRQTGKTYGIWKEEWSKRIEVVLGDLSKERFGLDETEWSKLTDTVDVIIHNGAFVHWVYPYSQLRDANVIGTINVLNLAADGKPKYFSFVSSTSALDTDYFVNLSDELLQQGKAGILESDDLKGSSQNLGTGYGQSKWSAEYIIRRAGERGLRGCIIRPGYVTGFTETGASNTDDFLLRMLKGATELGQYPNITNSVNMVPVDHVARVVTATSLSPPSQEELLVAHVTGHPRIHFDEFLGSLKSYGYDIAMADYPQWTSALEQFVVDGSKESALFPLLHFVLDNLPQDTKAPELDDTNTRKSLMKDIEFTGEDVSQGKGVTTDLMGIYISYLIQIGFLPKPSGRGEKPIPKIELSQETLELIKQGGGARGSAAK</sequence>
<dbReference type="FunCoup" id="A5DVY1">
    <property type="interactions" value="699"/>
</dbReference>
<dbReference type="PROSITE" id="PS00455">
    <property type="entry name" value="AMP_BINDING"/>
    <property type="match status" value="1"/>
</dbReference>
<protein>
    <recommendedName>
        <fullName evidence="14">Alpha-aminoadipate reductase</fullName>
        <ecNumber evidence="6">1.2.1.31</ecNumber>
        <ecNumber evidence="5">1.2.1.95</ecNumber>
    </recommendedName>
    <alternativeName>
        <fullName evidence="13">L-aminoadipate-semialdehyde dehydrogenase</fullName>
    </alternativeName>
</protein>
<comment type="catalytic activity">
    <reaction evidence="17">
        <text>(S)-2-amino-6-oxohexanoate + NADP(+) + H2O = L-2-aminoadipate + NADPH + 2 H(+)</text>
        <dbReference type="Rhea" id="RHEA:12304"/>
        <dbReference type="ChEBI" id="CHEBI:15377"/>
        <dbReference type="ChEBI" id="CHEBI:15378"/>
        <dbReference type="ChEBI" id="CHEBI:57783"/>
        <dbReference type="ChEBI" id="CHEBI:58321"/>
        <dbReference type="ChEBI" id="CHEBI:58349"/>
        <dbReference type="ChEBI" id="CHEBI:58672"/>
        <dbReference type="EC" id="1.2.1.31"/>
    </reaction>
</comment>
<dbReference type="UniPathway" id="UPA00033">
    <property type="reaction ID" value="UER00032"/>
</dbReference>
<keyword evidence="8" id="KW-0597">Phosphoprotein</keyword>